<keyword evidence="4 6" id="KW-0472">Membrane</keyword>
<dbReference type="InterPro" id="IPR006594">
    <property type="entry name" value="LisH"/>
</dbReference>
<evidence type="ECO:0000256" key="5">
    <source>
        <dbReference type="SAM" id="MobiDB-lite"/>
    </source>
</evidence>
<feature type="domain" description="CRA" evidence="7">
    <location>
        <begin position="541"/>
        <end position="659"/>
    </location>
</feature>
<evidence type="ECO:0000256" key="3">
    <source>
        <dbReference type="ARBA" id="ARBA00022989"/>
    </source>
</evidence>
<dbReference type="InterPro" id="IPR051415">
    <property type="entry name" value="LAAT-1"/>
</dbReference>
<organism evidence="8 9">
    <name type="scientific">Marasmius tenuissimus</name>
    <dbReference type="NCBI Taxonomy" id="585030"/>
    <lineage>
        <taxon>Eukaryota</taxon>
        <taxon>Fungi</taxon>
        <taxon>Dikarya</taxon>
        <taxon>Basidiomycota</taxon>
        <taxon>Agaricomycotina</taxon>
        <taxon>Agaricomycetes</taxon>
        <taxon>Agaricomycetidae</taxon>
        <taxon>Agaricales</taxon>
        <taxon>Marasmiineae</taxon>
        <taxon>Marasmiaceae</taxon>
        <taxon>Marasmius</taxon>
    </lineage>
</organism>
<evidence type="ECO:0000256" key="2">
    <source>
        <dbReference type="ARBA" id="ARBA00022692"/>
    </source>
</evidence>
<comment type="caution">
    <text evidence="8">The sequence shown here is derived from an EMBL/GenBank/DDBJ whole genome shotgun (WGS) entry which is preliminary data.</text>
</comment>
<evidence type="ECO:0000313" key="9">
    <source>
        <dbReference type="Proteomes" id="UP001437256"/>
    </source>
</evidence>
<proteinExistence type="predicted"/>
<keyword evidence="3 6" id="KW-1133">Transmembrane helix</keyword>
<dbReference type="PANTHER" id="PTHR16201">
    <property type="entry name" value="SEVEN TRANSMEMBRANE PROTEIN 1-RELATED"/>
    <property type="match status" value="1"/>
</dbReference>
<feature type="region of interest" description="Disordered" evidence="5">
    <location>
        <begin position="509"/>
        <end position="539"/>
    </location>
</feature>
<dbReference type="Gene3D" id="1.20.1280.290">
    <property type="match status" value="1"/>
</dbReference>
<feature type="region of interest" description="Disordered" evidence="5">
    <location>
        <begin position="163"/>
        <end position="186"/>
    </location>
</feature>
<keyword evidence="2 6" id="KW-0812">Transmembrane</keyword>
<feature type="transmembrane region" description="Helical" evidence="6">
    <location>
        <begin position="6"/>
        <end position="23"/>
    </location>
</feature>
<dbReference type="SMART" id="SM00757">
    <property type="entry name" value="CRA"/>
    <property type="match status" value="1"/>
</dbReference>
<evidence type="ECO:0000259" key="7">
    <source>
        <dbReference type="SMART" id="SM00757"/>
    </source>
</evidence>
<evidence type="ECO:0000313" key="8">
    <source>
        <dbReference type="EMBL" id="KAL0063732.1"/>
    </source>
</evidence>
<dbReference type="PROSITE" id="PS50896">
    <property type="entry name" value="LISH"/>
    <property type="match status" value="1"/>
</dbReference>
<feature type="transmembrane region" description="Helical" evidence="6">
    <location>
        <begin position="319"/>
        <end position="338"/>
    </location>
</feature>
<dbReference type="SMART" id="SM00679">
    <property type="entry name" value="CTNS"/>
    <property type="match status" value="1"/>
</dbReference>
<evidence type="ECO:0000256" key="1">
    <source>
        <dbReference type="ARBA" id="ARBA00004141"/>
    </source>
</evidence>
<dbReference type="Proteomes" id="UP001437256">
    <property type="component" value="Unassembled WGS sequence"/>
</dbReference>
<dbReference type="Pfam" id="PF10607">
    <property type="entry name" value="CTLH"/>
    <property type="match status" value="1"/>
</dbReference>
<name>A0ABR2ZTU1_9AGAR</name>
<feature type="compositionally biased region" description="Polar residues" evidence="5">
    <location>
        <begin position="520"/>
        <end position="537"/>
    </location>
</feature>
<dbReference type="EMBL" id="JBBXMP010000074">
    <property type="protein sequence ID" value="KAL0063732.1"/>
    <property type="molecule type" value="Genomic_DNA"/>
</dbReference>
<dbReference type="InterPro" id="IPR013144">
    <property type="entry name" value="CRA_dom"/>
</dbReference>
<accession>A0ABR2ZTU1</accession>
<comment type="subcellular location">
    <subcellularLocation>
        <location evidence="1">Membrane</location>
        <topology evidence="1">Multi-pass membrane protein</topology>
    </subcellularLocation>
</comment>
<dbReference type="PANTHER" id="PTHR16201:SF34">
    <property type="entry name" value="LYSOSOMAL AMINO ACID TRANSPORTER 1"/>
    <property type="match status" value="1"/>
</dbReference>
<dbReference type="InterPro" id="IPR024964">
    <property type="entry name" value="CTLH/CRA"/>
</dbReference>
<dbReference type="InterPro" id="IPR006603">
    <property type="entry name" value="PQ-loop_rpt"/>
</dbReference>
<evidence type="ECO:0000256" key="6">
    <source>
        <dbReference type="SAM" id="Phobius"/>
    </source>
</evidence>
<protein>
    <recommendedName>
        <fullName evidence="7">CRA domain-containing protein</fullName>
    </recommendedName>
</protein>
<gene>
    <name evidence="8" type="ORF">AAF712_009289</name>
</gene>
<keyword evidence="9" id="KW-1185">Reference proteome</keyword>
<sequence length="699" mass="76842">MKTWLATYFVFVDLTLLGQYLYYQWWIPPPPTHVKSRSGTSTTRRMSLTGQGSRPRYRTLSAVASNVAAAAALAAQQDQVREHQRHGSLVHHGHRGIGSSASLLSREIDEDEEMDHNLINTLADSFHSEGGRNIGRKRVSWSVERHAGRGGSVGRYSQRQATLHGSDNTAGEQEELSSSTPTVRHNSLASRQGAGLAFLSVFALFSVGQLVGARTNAGSVVVPRVIPRSDLSPLPVSSVHLHPPNDIDFDQSNPYQLSSHEDAGASHVVVESPENGSLKSSSETSNERVIGRLFAWLCTTLYLTSRLPQIWKNFSRKSVEGLSVYLFIFAFLGNFFYVSSILTNPRAHQGGLPAQEFITESIPMHTTPDELRSLVLDYLTHSGYIRSAQTFLSDSAVHHINVDGDEVMDTNTQPDISEDTVRRAQLRNEIRHEIRCGRINEAVSIINKQFPPVLSMQAGAEVDGRLGTGSPSTAAIEYAPSKSTHPAHLLLNVRIQAFVEACRTVPLEYPPKPTSEKNKSASTVNGMDRSTSSSDSPETIDKQTALLKSAQKLYALANMLSSKEENERYMKELQNVVGLIAYPVPETSPIASYLAQEHREALADQIDSAILRELSYALIHVHYTDSRPGHLDQTVVSRLELLLRKTCTTWGLLNDLQAPLKPGGPPFPPGYVRLPVPSPGKSEKLPVCPTLDIPSFLDA</sequence>
<evidence type="ECO:0000256" key="4">
    <source>
        <dbReference type="ARBA" id="ARBA00023136"/>
    </source>
</evidence>
<dbReference type="Pfam" id="PF04193">
    <property type="entry name" value="PQ-loop"/>
    <property type="match status" value="1"/>
</dbReference>
<reference evidence="8 9" key="1">
    <citation type="submission" date="2024-05" db="EMBL/GenBank/DDBJ databases">
        <title>A draft genome resource for the thread blight pathogen Marasmius tenuissimus strain MS-2.</title>
        <authorList>
            <person name="Yulfo-Soto G.E."/>
            <person name="Baruah I.K."/>
            <person name="Amoako-Attah I."/>
            <person name="Bukari Y."/>
            <person name="Meinhardt L.W."/>
            <person name="Bailey B.A."/>
            <person name="Cohen S.P."/>
        </authorList>
    </citation>
    <scope>NUCLEOTIDE SEQUENCE [LARGE SCALE GENOMIC DNA]</scope>
    <source>
        <strain evidence="8 9">MS-2</strain>
    </source>
</reference>